<name>A0A439DKC7_9PEZI</name>
<evidence type="ECO:0000313" key="2">
    <source>
        <dbReference type="Proteomes" id="UP000286045"/>
    </source>
</evidence>
<dbReference type="Gene3D" id="3.40.50.720">
    <property type="entry name" value="NAD(P)-binding Rossmann-like Domain"/>
    <property type="match status" value="1"/>
</dbReference>
<comment type="caution">
    <text evidence="1">The sequence shown here is derived from an EMBL/GenBank/DDBJ whole genome shotgun (WGS) entry which is preliminary data.</text>
</comment>
<dbReference type="SUPFAM" id="SSF51735">
    <property type="entry name" value="NAD(P)-binding Rossmann-fold domains"/>
    <property type="match status" value="1"/>
</dbReference>
<dbReference type="InterPro" id="IPR036291">
    <property type="entry name" value="NAD(P)-bd_dom_sf"/>
</dbReference>
<keyword evidence="2" id="KW-1185">Reference proteome</keyword>
<dbReference type="PANTHER" id="PTHR14097:SF9">
    <property type="entry name" value="EPIMERASE, PUTATIVE (AFU_ORTHOLOGUE AFUA_8G07320)-RELATED"/>
    <property type="match status" value="1"/>
</dbReference>
<dbReference type="PANTHER" id="PTHR14097">
    <property type="entry name" value="OXIDOREDUCTASE HTATIP2"/>
    <property type="match status" value="1"/>
</dbReference>
<dbReference type="Proteomes" id="UP000286045">
    <property type="component" value="Unassembled WGS sequence"/>
</dbReference>
<evidence type="ECO:0000313" key="1">
    <source>
        <dbReference type="EMBL" id="RWA14869.1"/>
    </source>
</evidence>
<dbReference type="STRING" id="363999.A0A439DKC7"/>
<dbReference type="AlphaFoldDB" id="A0A439DKC7"/>
<accession>A0A439DKC7</accession>
<protein>
    <recommendedName>
        <fullName evidence="3">NAD(P)-binding domain-containing protein</fullName>
    </recommendedName>
</protein>
<dbReference type="EMBL" id="RYZI01000002">
    <property type="protein sequence ID" value="RWA14869.1"/>
    <property type="molecule type" value="Genomic_DNA"/>
</dbReference>
<reference evidence="1 2" key="1">
    <citation type="submission" date="2018-12" db="EMBL/GenBank/DDBJ databases">
        <title>Draft genome sequence of Xylaria grammica IHI A82.</title>
        <authorList>
            <person name="Buettner E."/>
            <person name="Kellner H."/>
        </authorList>
    </citation>
    <scope>NUCLEOTIDE SEQUENCE [LARGE SCALE GENOMIC DNA]</scope>
    <source>
        <strain evidence="1 2">IHI A82</strain>
    </source>
</reference>
<evidence type="ECO:0008006" key="3">
    <source>
        <dbReference type="Google" id="ProtNLM"/>
    </source>
</evidence>
<gene>
    <name evidence="1" type="ORF">EKO27_g219</name>
</gene>
<proteinExistence type="predicted"/>
<organism evidence="1 2">
    <name type="scientific">Xylaria grammica</name>
    <dbReference type="NCBI Taxonomy" id="363999"/>
    <lineage>
        <taxon>Eukaryota</taxon>
        <taxon>Fungi</taxon>
        <taxon>Dikarya</taxon>
        <taxon>Ascomycota</taxon>
        <taxon>Pezizomycotina</taxon>
        <taxon>Sordariomycetes</taxon>
        <taxon>Xylariomycetidae</taxon>
        <taxon>Xylariales</taxon>
        <taxon>Xylariaceae</taxon>
        <taxon>Xylaria</taxon>
    </lineage>
</organism>
<sequence>MKVLITGASGSIGGECLTQCLSHPDISAVVAFVRRDLPADVASHPKLECVLIKDFSQWPEDVLRAHADAAGIVWAIGSYKGSRTADLEYPLAFLESMQRVLETKPARPPFRYVHLGGKFTRHDQEEKLWFLEYARKLRGLGEAKALEFGNNHEDRWKIFVVKPGGVTTPEMMGSRTVGSILGENWCVRNEELGVFMAYLAIDGEGESSVIENARIVTKGRELLKSR</sequence>